<gene>
    <name evidence="5" type="ORF">HBN54_002472</name>
</gene>
<protein>
    <recommendedName>
        <fullName evidence="4">POTRA domain-containing protein</fullName>
    </recommendedName>
</protein>
<dbReference type="RefSeq" id="WP_168673489.1">
    <property type="nucleotide sequence ID" value="NZ_JAAVTK010000006.1"/>
</dbReference>
<dbReference type="PROSITE" id="PS51779">
    <property type="entry name" value="POTRA"/>
    <property type="match status" value="1"/>
</dbReference>
<comment type="caution">
    <text evidence="5">The sequence shown here is derived from an EMBL/GenBank/DDBJ whole genome shotgun (WGS) entry which is preliminary data.</text>
</comment>
<dbReference type="PANTHER" id="PTHR34978:SF3">
    <property type="entry name" value="SLR0241 PROTEIN"/>
    <property type="match status" value="1"/>
</dbReference>
<keyword evidence="2 3" id="KW-0472">Membrane</keyword>
<dbReference type="Gene3D" id="3.10.20.310">
    <property type="entry name" value="membrane protein fhac"/>
    <property type="match status" value="2"/>
</dbReference>
<evidence type="ECO:0000313" key="6">
    <source>
        <dbReference type="Proteomes" id="UP000717634"/>
    </source>
</evidence>
<evidence type="ECO:0000259" key="4">
    <source>
        <dbReference type="PROSITE" id="PS51779"/>
    </source>
</evidence>
<sequence>MLTSLLLYLTEASFCLAIFALAYRLLLAGLTYFAANRAYLLGALAVSVVTPLVAFPGLAAWLANPAAAPAVAGLPFRLSWQLNVPLAHATAAPTASRPDWMALLLIGAVSMYALGALYKLAMAVRNVRALGRLARQNPQTDVGTFAIVHLPTPGLPAFSFGRYVFLSPLHEALSPAERAQLLLHEQVHVRQRHTLDLLLVEALGVVFWFNAAVPYLGRQLKVVHEYLADAAVARTLASPTGYDPTGYDPTRYGELLIKLAAQQLPFALVHAFAHKQIFLRIQMLTQPTSSPMKKLRFLLIVPVFAFTWAATACVGSPATEPAAPAETPANSSTAPATAAGRIGRISWQGNTYLSAAELNQALGLKSGDAYDSATVVRRLSFDPKGGDITSRYMDHGYLFFSATPTATRQPDGTTDLAFNISEGRKAQLGHITITGNSKTPTAALLKLIPLRSGEDFSRAKLMETQRILAQQGQFDPNKVAINPAPEMRPNQATDLVNIALAVVEKAQ</sequence>
<dbReference type="InterPro" id="IPR008756">
    <property type="entry name" value="Peptidase_M56"/>
</dbReference>
<dbReference type="CDD" id="cd07341">
    <property type="entry name" value="M56_BlaR1_MecR1_like"/>
    <property type="match status" value="1"/>
</dbReference>
<name>A0ABX1HM23_9BACT</name>
<dbReference type="Pfam" id="PF07244">
    <property type="entry name" value="POTRA"/>
    <property type="match status" value="2"/>
</dbReference>
<proteinExistence type="predicted"/>
<dbReference type="PANTHER" id="PTHR34978">
    <property type="entry name" value="POSSIBLE SENSOR-TRANSDUCER PROTEIN BLAR"/>
    <property type="match status" value="1"/>
</dbReference>
<keyword evidence="3" id="KW-0812">Transmembrane</keyword>
<dbReference type="Pfam" id="PF05569">
    <property type="entry name" value="Peptidase_M56"/>
    <property type="match status" value="1"/>
</dbReference>
<feature type="transmembrane region" description="Helical" evidence="3">
    <location>
        <begin position="295"/>
        <end position="318"/>
    </location>
</feature>
<dbReference type="InterPro" id="IPR034746">
    <property type="entry name" value="POTRA"/>
</dbReference>
<dbReference type="EMBL" id="JAAVTK010000006">
    <property type="protein sequence ID" value="NKI89873.1"/>
    <property type="molecule type" value="Genomic_DNA"/>
</dbReference>
<evidence type="ECO:0000313" key="5">
    <source>
        <dbReference type="EMBL" id="NKI89873.1"/>
    </source>
</evidence>
<feature type="transmembrane region" description="Helical" evidence="3">
    <location>
        <begin position="100"/>
        <end position="118"/>
    </location>
</feature>
<dbReference type="Proteomes" id="UP000717634">
    <property type="component" value="Unassembled WGS sequence"/>
</dbReference>
<feature type="transmembrane region" description="Helical" evidence="3">
    <location>
        <begin position="38"/>
        <end position="63"/>
    </location>
</feature>
<dbReference type="InterPro" id="IPR052173">
    <property type="entry name" value="Beta-lactam_resp_regulator"/>
</dbReference>
<organism evidence="5 6">
    <name type="scientific">Hymenobacter artigasi</name>
    <dbReference type="NCBI Taxonomy" id="2719616"/>
    <lineage>
        <taxon>Bacteria</taxon>
        <taxon>Pseudomonadati</taxon>
        <taxon>Bacteroidota</taxon>
        <taxon>Cytophagia</taxon>
        <taxon>Cytophagales</taxon>
        <taxon>Hymenobacteraceae</taxon>
        <taxon>Hymenobacter</taxon>
    </lineage>
</organism>
<feature type="domain" description="POTRA" evidence="4">
    <location>
        <begin position="426"/>
        <end position="505"/>
    </location>
</feature>
<keyword evidence="6" id="KW-1185">Reference proteome</keyword>
<dbReference type="InterPro" id="IPR010827">
    <property type="entry name" value="BamA/TamA_POTRA"/>
</dbReference>
<reference evidence="5 6" key="1">
    <citation type="submission" date="2020-03" db="EMBL/GenBank/DDBJ databases">
        <title>Genomic Encyclopedia of Type Strains, Phase IV (KMG-V): Genome sequencing to study the core and pangenomes of soil and plant-associated prokaryotes.</title>
        <authorList>
            <person name="Whitman W."/>
        </authorList>
    </citation>
    <scope>NUCLEOTIDE SEQUENCE [LARGE SCALE GENOMIC DNA]</scope>
    <source>
        <strain evidence="5 6">1B</strain>
    </source>
</reference>
<comment type="subcellular location">
    <subcellularLocation>
        <location evidence="1">Membrane</location>
    </subcellularLocation>
</comment>
<feature type="transmembrane region" description="Helical" evidence="3">
    <location>
        <begin position="6"/>
        <end position="26"/>
    </location>
</feature>
<evidence type="ECO:0000256" key="1">
    <source>
        <dbReference type="ARBA" id="ARBA00004370"/>
    </source>
</evidence>
<evidence type="ECO:0000256" key="3">
    <source>
        <dbReference type="SAM" id="Phobius"/>
    </source>
</evidence>
<accession>A0ABX1HM23</accession>
<keyword evidence="3" id="KW-1133">Transmembrane helix</keyword>
<evidence type="ECO:0000256" key="2">
    <source>
        <dbReference type="ARBA" id="ARBA00023136"/>
    </source>
</evidence>